<evidence type="ECO:0000313" key="1">
    <source>
        <dbReference type="EMBL" id="SVE23838.1"/>
    </source>
</evidence>
<feature type="non-terminal residue" evidence="1">
    <location>
        <position position="32"/>
    </location>
</feature>
<reference evidence="1" key="1">
    <citation type="submission" date="2018-05" db="EMBL/GenBank/DDBJ databases">
        <authorList>
            <person name="Lanie J.A."/>
            <person name="Ng W.-L."/>
            <person name="Kazmierczak K.M."/>
            <person name="Andrzejewski T.M."/>
            <person name="Davidsen T.M."/>
            <person name="Wayne K.J."/>
            <person name="Tettelin H."/>
            <person name="Glass J.I."/>
            <person name="Rusch D."/>
            <person name="Podicherti R."/>
            <person name="Tsui H.-C.T."/>
            <person name="Winkler M.E."/>
        </authorList>
    </citation>
    <scope>NUCLEOTIDE SEQUENCE</scope>
</reference>
<protein>
    <submittedName>
        <fullName evidence="1">Uncharacterized protein</fullName>
    </submittedName>
</protein>
<dbReference type="AlphaFoldDB" id="A0A383BWQ7"/>
<gene>
    <name evidence="1" type="ORF">METZ01_LOCUS476692</name>
</gene>
<dbReference type="EMBL" id="UINC01203534">
    <property type="protein sequence ID" value="SVE23838.1"/>
    <property type="molecule type" value="Genomic_DNA"/>
</dbReference>
<name>A0A383BWQ7_9ZZZZ</name>
<sequence length="32" mass="3557">MIFVLAVGFLIQYPKCLISSPFSPISVMARMP</sequence>
<accession>A0A383BWQ7</accession>
<organism evidence="1">
    <name type="scientific">marine metagenome</name>
    <dbReference type="NCBI Taxonomy" id="408172"/>
    <lineage>
        <taxon>unclassified sequences</taxon>
        <taxon>metagenomes</taxon>
        <taxon>ecological metagenomes</taxon>
    </lineage>
</organism>
<proteinExistence type="predicted"/>